<dbReference type="CDD" id="cd00830">
    <property type="entry name" value="KAS_III"/>
    <property type="match status" value="1"/>
</dbReference>
<accession>A0A6C7EEV8</accession>
<evidence type="ECO:0000256" key="2">
    <source>
        <dbReference type="ARBA" id="ARBA00023315"/>
    </source>
</evidence>
<dbReference type="PANTHER" id="PTHR34069:SF2">
    <property type="entry name" value="BETA-KETOACYL-[ACYL-CARRIER-PROTEIN] SYNTHASE III"/>
    <property type="match status" value="1"/>
</dbReference>
<organism evidence="5 6">
    <name type="scientific">Ilumatobacter coccineus (strain NBRC 103263 / KCTC 29153 / YM16-304)</name>
    <dbReference type="NCBI Taxonomy" id="1313172"/>
    <lineage>
        <taxon>Bacteria</taxon>
        <taxon>Bacillati</taxon>
        <taxon>Actinomycetota</taxon>
        <taxon>Acidimicrobiia</taxon>
        <taxon>Acidimicrobiales</taxon>
        <taxon>Ilumatobacteraceae</taxon>
        <taxon>Ilumatobacter</taxon>
    </lineage>
</organism>
<protein>
    <submittedName>
        <fullName evidence="5">Putative 3-oxoacyl-[acyl-carrier-protein] synthase III</fullName>
        <ecNumber evidence="5">2.3.1.180</ecNumber>
    </submittedName>
</protein>
<proteinExistence type="predicted"/>
<dbReference type="GO" id="GO:0006633">
    <property type="term" value="P:fatty acid biosynthetic process"/>
    <property type="evidence" value="ECO:0007669"/>
    <property type="project" value="InterPro"/>
</dbReference>
<evidence type="ECO:0000259" key="3">
    <source>
        <dbReference type="Pfam" id="PF08541"/>
    </source>
</evidence>
<dbReference type="Gene3D" id="3.40.47.10">
    <property type="match status" value="2"/>
</dbReference>
<reference evidence="5 6" key="1">
    <citation type="journal article" date="2013" name="Int. J. Syst. Evol. Microbiol.">
        <title>Ilumatobacter nonamiense sp. nov. and Ilumatobacter coccineum sp. nov., isolated from seashore sand.</title>
        <authorList>
            <person name="Matsumoto A."/>
            <person name="Kasai H."/>
            <person name="Matsuo Y."/>
            <person name="Shizuri Y."/>
            <person name="Ichikawa N."/>
            <person name="Fujita N."/>
            <person name="Omura S."/>
            <person name="Takahashi Y."/>
        </authorList>
    </citation>
    <scope>NUCLEOTIDE SEQUENCE [LARGE SCALE GENOMIC DNA]</scope>
    <source>
        <strain evidence="6">NBRC 103263 / KCTC 29153 / YM16-304</strain>
    </source>
</reference>
<dbReference type="Pfam" id="PF08541">
    <property type="entry name" value="ACP_syn_III_C"/>
    <property type="match status" value="1"/>
</dbReference>
<dbReference type="InterPro" id="IPR016039">
    <property type="entry name" value="Thiolase-like"/>
</dbReference>
<evidence type="ECO:0000313" key="5">
    <source>
        <dbReference type="EMBL" id="BAN04472.1"/>
    </source>
</evidence>
<gene>
    <name evidence="5" type="primary">fabH</name>
    <name evidence="5" type="ORF">YM304_41580</name>
</gene>
<keyword evidence="2 5" id="KW-0012">Acyltransferase</keyword>
<dbReference type="EMBL" id="AP012057">
    <property type="protein sequence ID" value="BAN04472.1"/>
    <property type="molecule type" value="Genomic_DNA"/>
</dbReference>
<keyword evidence="1 5" id="KW-0808">Transferase</keyword>
<dbReference type="GO" id="GO:0044550">
    <property type="term" value="P:secondary metabolite biosynthetic process"/>
    <property type="evidence" value="ECO:0007669"/>
    <property type="project" value="TreeGrafter"/>
</dbReference>
<dbReference type="PANTHER" id="PTHR34069">
    <property type="entry name" value="3-OXOACYL-[ACYL-CARRIER-PROTEIN] SYNTHASE 3"/>
    <property type="match status" value="1"/>
</dbReference>
<dbReference type="OrthoDB" id="9815506at2"/>
<dbReference type="GO" id="GO:0004315">
    <property type="term" value="F:3-oxoacyl-[acyl-carrier-protein] synthase activity"/>
    <property type="evidence" value="ECO:0007669"/>
    <property type="project" value="InterPro"/>
</dbReference>
<dbReference type="NCBIfam" id="NF005703">
    <property type="entry name" value="PRK07515.1"/>
    <property type="match status" value="1"/>
</dbReference>
<dbReference type="InterPro" id="IPR013751">
    <property type="entry name" value="ACP_syn_III_N"/>
</dbReference>
<name>A0A6C7EEV8_ILUCY</name>
<evidence type="ECO:0000259" key="4">
    <source>
        <dbReference type="Pfam" id="PF08545"/>
    </source>
</evidence>
<evidence type="ECO:0000313" key="6">
    <source>
        <dbReference type="Proteomes" id="UP000011863"/>
    </source>
</evidence>
<dbReference type="RefSeq" id="WP_015443719.1">
    <property type="nucleotide sequence ID" value="NC_020520.1"/>
</dbReference>
<feature type="domain" description="Beta-ketoacyl-[acyl-carrier-protein] synthase III N-terminal" evidence="4">
    <location>
        <begin position="155"/>
        <end position="220"/>
    </location>
</feature>
<dbReference type="Proteomes" id="UP000011863">
    <property type="component" value="Chromosome"/>
</dbReference>
<evidence type="ECO:0000256" key="1">
    <source>
        <dbReference type="ARBA" id="ARBA00022679"/>
    </source>
</evidence>
<dbReference type="InterPro" id="IPR013747">
    <property type="entry name" value="ACP_syn_III_C"/>
</dbReference>
<dbReference type="AlphaFoldDB" id="A0A6C7EEV8"/>
<dbReference type="Pfam" id="PF08545">
    <property type="entry name" value="ACP_syn_III"/>
    <property type="match status" value="1"/>
</dbReference>
<sequence length="386" mass="41574">MSPQHAVGVSITGTGLFTPTESITNAELASSLCASVEKWNGEHAEAIAAGTMVARELPDAEFIEKASGIKARYVMEKSGVLDPDRMRPHLPTRSEDELGLQAEMSMPAVLEALAQAGRRPDEVDAVIVGCSNLQRAYPAVAIEIQNALGAGGWAFDMNVACSSATFSMQNGVDALRNGTASCVVVVNPEITSGHNNFELRDHHFIFGDACTAAVLERTDDVVADDPSDPARAPRWDVLGTKLATQFSNNIRNDFGFLNESEDDERDPHELVFRQNGQKVFKEVCPLVVKHITGHLDEIGLDAHGVRRFWLHQANLKMNQLIAKGVLGRVPDEDEAPVILDEYANTSSAGSVIAFHKHRDDLDAGDLGVICSFGAGYSVGSVVVTRA</sequence>
<feature type="domain" description="Beta-ketoacyl-[acyl-carrier-protein] synthase III C-terminal" evidence="3">
    <location>
        <begin position="295"/>
        <end position="384"/>
    </location>
</feature>
<dbReference type="GO" id="GO:0033818">
    <property type="term" value="F:beta-ketoacyl-acyl-carrier-protein synthase III activity"/>
    <property type="evidence" value="ECO:0007669"/>
    <property type="project" value="UniProtKB-EC"/>
</dbReference>
<dbReference type="SUPFAM" id="SSF53901">
    <property type="entry name" value="Thiolase-like"/>
    <property type="match status" value="1"/>
</dbReference>
<dbReference type="EC" id="2.3.1.180" evidence="5"/>
<keyword evidence="6" id="KW-1185">Reference proteome</keyword>
<dbReference type="KEGG" id="aym:YM304_41580"/>